<organism evidence="1 2">
    <name type="scientific">Plasmodium ovale</name>
    <name type="common">malaria parasite P. ovale</name>
    <dbReference type="NCBI Taxonomy" id="36330"/>
    <lineage>
        <taxon>Eukaryota</taxon>
        <taxon>Sar</taxon>
        <taxon>Alveolata</taxon>
        <taxon>Apicomplexa</taxon>
        <taxon>Aconoidasida</taxon>
        <taxon>Haemosporida</taxon>
        <taxon>Plasmodiidae</taxon>
        <taxon>Plasmodium</taxon>
        <taxon>Plasmodium (Plasmodium)</taxon>
    </lineage>
</organism>
<reference evidence="1 2" key="1">
    <citation type="submission" date="2016-06" db="EMBL/GenBank/DDBJ databases">
        <authorList>
            <consortium name="Pathogen Informatics"/>
        </authorList>
    </citation>
    <scope>NUCLEOTIDE SEQUENCE [LARGE SCALE GENOMIC DNA]</scope>
    <source>
        <strain evidence="1">PocGH01</strain>
    </source>
</reference>
<name>A0A1D3KYS7_PLAOA</name>
<dbReference type="InterPro" id="IPR009069">
    <property type="entry name" value="Cys_alpha_HP_mot_SF"/>
</dbReference>
<proteinExistence type="predicted"/>
<evidence type="ECO:0008006" key="3">
    <source>
        <dbReference type="Google" id="ProtNLM"/>
    </source>
</evidence>
<dbReference type="Proteomes" id="UP000242942">
    <property type="component" value="Chromosome 1"/>
</dbReference>
<protein>
    <recommendedName>
        <fullName evidence="3">CHCH domain-containing protein</fullName>
    </recommendedName>
</protein>
<gene>
    <name evidence="1" type="primary">PocGH01_01014000</name>
    <name evidence="1" type="ORF">POCGH01_01014000</name>
</gene>
<dbReference type="Gene3D" id="1.10.287.2900">
    <property type="match status" value="1"/>
</dbReference>
<dbReference type="VEuPathDB" id="PlasmoDB:PocGH01_01014000"/>
<dbReference type="AlphaFoldDB" id="A0A1D3KYS7"/>
<dbReference type="EMBL" id="LT594582">
    <property type="protein sequence ID" value="SCD22324.1"/>
    <property type="molecule type" value="Genomic_DNA"/>
</dbReference>
<evidence type="ECO:0000313" key="2">
    <source>
        <dbReference type="Proteomes" id="UP000242942"/>
    </source>
</evidence>
<dbReference type="SUPFAM" id="SSF47072">
    <property type="entry name" value="Cysteine alpha-hairpin motif"/>
    <property type="match status" value="1"/>
</dbReference>
<dbReference type="OrthoDB" id="5586401at2759"/>
<sequence>MEGKMEKTKCERQYNQLLECLDDFDRNWGKCQEELKTFRLCYNKGNENRTIEGNGKKNIP</sequence>
<evidence type="ECO:0000313" key="1">
    <source>
        <dbReference type="EMBL" id="SCD22324.1"/>
    </source>
</evidence>
<accession>A0A1D3KYS7</accession>
<keyword evidence="2" id="KW-1185">Reference proteome</keyword>
<dbReference type="VEuPathDB" id="PlasmoDB:POWCR01_010008900"/>